<sequence length="42" mass="4574">MLACLCGCTEPDKTVMTEPPPLLKGIPLKDDNDNDGFIVIKK</sequence>
<name>A0A6C0LLI2_9ZZZZ</name>
<proteinExistence type="predicted"/>
<organism evidence="1">
    <name type="scientific">viral metagenome</name>
    <dbReference type="NCBI Taxonomy" id="1070528"/>
    <lineage>
        <taxon>unclassified sequences</taxon>
        <taxon>metagenomes</taxon>
        <taxon>organismal metagenomes</taxon>
    </lineage>
</organism>
<dbReference type="EMBL" id="MN740517">
    <property type="protein sequence ID" value="QHU30758.1"/>
    <property type="molecule type" value="Genomic_DNA"/>
</dbReference>
<reference evidence="1" key="1">
    <citation type="journal article" date="2020" name="Nature">
        <title>Giant virus diversity and host interactions through global metagenomics.</title>
        <authorList>
            <person name="Schulz F."/>
            <person name="Roux S."/>
            <person name="Paez-Espino D."/>
            <person name="Jungbluth S."/>
            <person name="Walsh D.A."/>
            <person name="Denef V.J."/>
            <person name="McMahon K.D."/>
            <person name="Konstantinidis K.T."/>
            <person name="Eloe-Fadrosh E.A."/>
            <person name="Kyrpides N.C."/>
            <person name="Woyke T."/>
        </authorList>
    </citation>
    <scope>NUCLEOTIDE SEQUENCE</scope>
    <source>
        <strain evidence="1">GVMAG-M-3300027833-19</strain>
    </source>
</reference>
<dbReference type="AlphaFoldDB" id="A0A6C0LLI2"/>
<evidence type="ECO:0000313" key="1">
    <source>
        <dbReference type="EMBL" id="QHU30758.1"/>
    </source>
</evidence>
<accession>A0A6C0LLI2</accession>
<protein>
    <submittedName>
        <fullName evidence="1">Uncharacterized protein</fullName>
    </submittedName>
</protein>